<evidence type="ECO:0000313" key="2">
    <source>
        <dbReference type="EMBL" id="CAK9135173.1"/>
    </source>
</evidence>
<feature type="domain" description="Band 7" evidence="1">
    <location>
        <begin position="7"/>
        <end position="151"/>
    </location>
</feature>
<dbReference type="InterPro" id="IPR036013">
    <property type="entry name" value="Band_7/SPFH_dom_sf"/>
</dbReference>
<dbReference type="Gene3D" id="3.30.479.30">
    <property type="entry name" value="Band 7 domain"/>
    <property type="match status" value="2"/>
</dbReference>
<dbReference type="Proteomes" id="UP001642360">
    <property type="component" value="Unassembled WGS sequence"/>
</dbReference>
<dbReference type="SUPFAM" id="SSF117892">
    <property type="entry name" value="Band 7/SPFH domain"/>
    <property type="match status" value="2"/>
</dbReference>
<dbReference type="InterPro" id="IPR050710">
    <property type="entry name" value="Band7/mec-2_domain"/>
</dbReference>
<proteinExistence type="predicted"/>
<sequence>MLCSIQYRVVKENADDAFYELQNPKEQIQAYVFDDRKGSHGVVVAVVVPDNVFVQMLCSIQYRVVKENADDAFYELQNPKEQIQAYVFDVVRAHVPKMTLDELFEQKGDVAKAVLEELEKVMGAYGYNIEHILMVDIIPDSSVRKAMNEINAAQRLQLASVYKGEAEKVLQVKKAEAEAEAKYLGGVGVARQRQAITDGLRENILNFSHKVEGASAKEVMDLIMITQYFDTIKDLGNSSKNTTVFLPHGPGHVRDISDQIRNGLMEASSAQDNVFVQMLCSIQYRVVKENADDAFYELQNPKEQIQAYVFDVVRAHVPKMTLDELFEQKGDVAKAVLEELEKVMGAYGYNIEHILMVDIIPDSSVRKAMNEINAAQRLQLASVYKGEAEKVLQVKKAEAEAEAKYLGGVGVARQRQAITDGLRENILNFSHKVEGASAKEVMDLIMITQYFDTIKDLGNSSKNTTVFLPHGPGHVRDISDQIRNGLMEASSAQVNVE</sequence>
<dbReference type="InterPro" id="IPR001107">
    <property type="entry name" value="Band_7"/>
</dbReference>
<protein>
    <recommendedName>
        <fullName evidence="1">Band 7 domain-containing protein</fullName>
    </recommendedName>
</protein>
<reference evidence="2 3" key="1">
    <citation type="submission" date="2024-02" db="EMBL/GenBank/DDBJ databases">
        <authorList>
            <person name="Vignale AGUSTIN F."/>
            <person name="Sosa J E."/>
            <person name="Modenutti C."/>
        </authorList>
    </citation>
    <scope>NUCLEOTIDE SEQUENCE [LARGE SCALE GENOMIC DNA]</scope>
</reference>
<organism evidence="2 3">
    <name type="scientific">Ilex paraguariensis</name>
    <name type="common">yerba mate</name>
    <dbReference type="NCBI Taxonomy" id="185542"/>
    <lineage>
        <taxon>Eukaryota</taxon>
        <taxon>Viridiplantae</taxon>
        <taxon>Streptophyta</taxon>
        <taxon>Embryophyta</taxon>
        <taxon>Tracheophyta</taxon>
        <taxon>Spermatophyta</taxon>
        <taxon>Magnoliopsida</taxon>
        <taxon>eudicotyledons</taxon>
        <taxon>Gunneridae</taxon>
        <taxon>Pentapetalae</taxon>
        <taxon>asterids</taxon>
        <taxon>campanulids</taxon>
        <taxon>Aquifoliales</taxon>
        <taxon>Aquifoliaceae</taxon>
        <taxon>Ilex</taxon>
    </lineage>
</organism>
<dbReference type="AlphaFoldDB" id="A0ABC8QRJ0"/>
<comment type="caution">
    <text evidence="2">The sequence shown here is derived from an EMBL/GenBank/DDBJ whole genome shotgun (WGS) entry which is preliminary data.</text>
</comment>
<dbReference type="EMBL" id="CAUOFW020000692">
    <property type="protein sequence ID" value="CAK9135173.1"/>
    <property type="molecule type" value="Genomic_DNA"/>
</dbReference>
<name>A0ABC8QRJ0_9AQUA</name>
<keyword evidence="3" id="KW-1185">Reference proteome</keyword>
<evidence type="ECO:0000259" key="1">
    <source>
        <dbReference type="SMART" id="SM00244"/>
    </source>
</evidence>
<accession>A0ABC8QRJ0</accession>
<feature type="domain" description="Band 7" evidence="1">
    <location>
        <begin position="184"/>
        <end position="373"/>
    </location>
</feature>
<dbReference type="PANTHER" id="PTHR43327">
    <property type="entry name" value="STOMATIN-LIKE PROTEIN 2, MITOCHONDRIAL"/>
    <property type="match status" value="1"/>
</dbReference>
<evidence type="ECO:0000313" key="3">
    <source>
        <dbReference type="Proteomes" id="UP001642360"/>
    </source>
</evidence>
<dbReference type="CDD" id="cd03407">
    <property type="entry name" value="SPFH_like_u4"/>
    <property type="match status" value="2"/>
</dbReference>
<dbReference type="PANTHER" id="PTHR43327:SF11">
    <property type="entry name" value="HYPERSENSITIVE-INDUCED RESPONSE PROTEIN 4"/>
    <property type="match status" value="1"/>
</dbReference>
<gene>
    <name evidence="2" type="ORF">ILEXP_LOCUS2105</name>
</gene>
<dbReference type="Pfam" id="PF01145">
    <property type="entry name" value="Band_7"/>
    <property type="match status" value="2"/>
</dbReference>
<dbReference type="SMART" id="SM00244">
    <property type="entry name" value="PHB"/>
    <property type="match status" value="2"/>
</dbReference>